<dbReference type="Pfam" id="PF13432">
    <property type="entry name" value="TPR_16"/>
    <property type="match status" value="1"/>
</dbReference>
<dbReference type="PANTHER" id="PTHR45188:SF2">
    <property type="entry name" value="DNAJ HOMOLOG SUBFAMILY C MEMBER 7"/>
    <property type="match status" value="1"/>
</dbReference>
<keyword evidence="2 3" id="KW-0802">TPR repeat</keyword>
<gene>
    <name evidence="6" type="ORF">PROFUN_13045</name>
</gene>
<comment type="caution">
    <text evidence="6">The sequence shown here is derived from an EMBL/GenBank/DDBJ whole genome shotgun (WGS) entry which is preliminary data.</text>
</comment>
<proteinExistence type="predicted"/>
<feature type="signal peptide" evidence="4">
    <location>
        <begin position="1"/>
        <end position="19"/>
    </location>
</feature>
<feature type="repeat" description="TPR" evidence="3">
    <location>
        <begin position="254"/>
        <end position="287"/>
    </location>
</feature>
<dbReference type="EMBL" id="MDYQ01000191">
    <property type="protein sequence ID" value="PRP79252.1"/>
    <property type="molecule type" value="Genomic_DNA"/>
</dbReference>
<dbReference type="CDD" id="cd06257">
    <property type="entry name" value="DnaJ"/>
    <property type="match status" value="1"/>
</dbReference>
<dbReference type="PROSITE" id="PS00636">
    <property type="entry name" value="DNAJ_1"/>
    <property type="match status" value="1"/>
</dbReference>
<keyword evidence="4" id="KW-0732">Signal</keyword>
<dbReference type="InParanoid" id="A0A2P6N5M5"/>
<dbReference type="Proteomes" id="UP000241769">
    <property type="component" value="Unassembled WGS sequence"/>
</dbReference>
<dbReference type="FunCoup" id="A0A2P6N5M5">
    <property type="interactions" value="138"/>
</dbReference>
<dbReference type="Pfam" id="PF07719">
    <property type="entry name" value="TPR_2"/>
    <property type="match status" value="2"/>
</dbReference>
<dbReference type="PROSITE" id="PS50076">
    <property type="entry name" value="DNAJ_2"/>
    <property type="match status" value="1"/>
</dbReference>
<evidence type="ECO:0000256" key="1">
    <source>
        <dbReference type="ARBA" id="ARBA00022737"/>
    </source>
</evidence>
<keyword evidence="6" id="KW-0346">Stress response</keyword>
<evidence type="ECO:0000313" key="6">
    <source>
        <dbReference type="EMBL" id="PRP79252.1"/>
    </source>
</evidence>
<protein>
    <submittedName>
        <fullName evidence="6">DNAJ heat shock N-terminal domain-containing protein</fullName>
    </submittedName>
</protein>
<dbReference type="InterPro" id="IPR011990">
    <property type="entry name" value="TPR-like_helical_dom_sf"/>
</dbReference>
<dbReference type="SMART" id="SM00028">
    <property type="entry name" value="TPR"/>
    <property type="match status" value="8"/>
</dbReference>
<dbReference type="OrthoDB" id="1726119at2759"/>
<dbReference type="InterPro" id="IPR013105">
    <property type="entry name" value="TPR_2"/>
</dbReference>
<dbReference type="InterPro" id="IPR036869">
    <property type="entry name" value="J_dom_sf"/>
</dbReference>
<keyword evidence="1" id="KW-0677">Repeat</keyword>
<feature type="repeat" description="TPR" evidence="3">
    <location>
        <begin position="208"/>
        <end position="241"/>
    </location>
</feature>
<dbReference type="InterPro" id="IPR018253">
    <property type="entry name" value="DnaJ_domain_CS"/>
</dbReference>
<evidence type="ECO:0000259" key="5">
    <source>
        <dbReference type="PROSITE" id="PS50076"/>
    </source>
</evidence>
<feature type="repeat" description="TPR" evidence="3">
    <location>
        <begin position="326"/>
        <end position="359"/>
    </location>
</feature>
<evidence type="ECO:0000256" key="2">
    <source>
        <dbReference type="ARBA" id="ARBA00022803"/>
    </source>
</evidence>
<dbReference type="InterPro" id="IPR019734">
    <property type="entry name" value="TPR_rpt"/>
</dbReference>
<dbReference type="STRING" id="1890364.A0A2P6N5M5"/>
<dbReference type="Gene3D" id="1.25.40.10">
    <property type="entry name" value="Tetratricopeptide repeat domain"/>
    <property type="match status" value="1"/>
</dbReference>
<evidence type="ECO:0000313" key="7">
    <source>
        <dbReference type="Proteomes" id="UP000241769"/>
    </source>
</evidence>
<dbReference type="Pfam" id="PF13181">
    <property type="entry name" value="TPR_8"/>
    <property type="match status" value="1"/>
</dbReference>
<dbReference type="Gene3D" id="1.10.287.110">
    <property type="entry name" value="DnaJ domain"/>
    <property type="match status" value="1"/>
</dbReference>
<dbReference type="SMART" id="SM00271">
    <property type="entry name" value="DnaJ"/>
    <property type="match status" value="1"/>
</dbReference>
<accession>A0A2P6N5M5</accession>
<evidence type="ECO:0000256" key="4">
    <source>
        <dbReference type="SAM" id="SignalP"/>
    </source>
</evidence>
<dbReference type="PRINTS" id="PR00625">
    <property type="entry name" value="JDOMAIN"/>
</dbReference>
<dbReference type="PROSITE" id="PS50293">
    <property type="entry name" value="TPR_REGION"/>
    <property type="match status" value="1"/>
</dbReference>
<organism evidence="6 7">
    <name type="scientific">Planoprotostelium fungivorum</name>
    <dbReference type="NCBI Taxonomy" id="1890364"/>
    <lineage>
        <taxon>Eukaryota</taxon>
        <taxon>Amoebozoa</taxon>
        <taxon>Evosea</taxon>
        <taxon>Variosea</taxon>
        <taxon>Cavosteliida</taxon>
        <taxon>Cavosteliaceae</taxon>
        <taxon>Planoprotostelium</taxon>
    </lineage>
</organism>
<name>A0A2P6N5M5_9EUKA</name>
<dbReference type="PROSITE" id="PS50005">
    <property type="entry name" value="TPR"/>
    <property type="match status" value="5"/>
</dbReference>
<dbReference type="SUPFAM" id="SSF48452">
    <property type="entry name" value="TPR-like"/>
    <property type="match status" value="1"/>
</dbReference>
<dbReference type="PANTHER" id="PTHR45188">
    <property type="entry name" value="DNAJ PROTEIN P58IPK HOMOLOG"/>
    <property type="match status" value="1"/>
</dbReference>
<dbReference type="SUPFAM" id="SSF46565">
    <property type="entry name" value="Chaperone J-domain"/>
    <property type="match status" value="1"/>
</dbReference>
<keyword evidence="7" id="KW-1185">Reference proteome</keyword>
<reference evidence="6 7" key="1">
    <citation type="journal article" date="2018" name="Genome Biol. Evol.">
        <title>Multiple Roots of Fruiting Body Formation in Amoebozoa.</title>
        <authorList>
            <person name="Hillmann F."/>
            <person name="Forbes G."/>
            <person name="Novohradska S."/>
            <person name="Ferling I."/>
            <person name="Riege K."/>
            <person name="Groth M."/>
            <person name="Westermann M."/>
            <person name="Marz M."/>
            <person name="Spaller T."/>
            <person name="Winckler T."/>
            <person name="Schaap P."/>
            <person name="Glockner G."/>
        </authorList>
    </citation>
    <scope>NUCLEOTIDE SEQUENCE [LARGE SCALE GENOMIC DNA]</scope>
    <source>
        <strain evidence="6 7">Jena</strain>
    </source>
</reference>
<feature type="domain" description="J" evidence="5">
    <location>
        <begin position="380"/>
        <end position="445"/>
    </location>
</feature>
<dbReference type="AlphaFoldDB" id="A0A2P6N5M5"/>
<evidence type="ECO:0000256" key="3">
    <source>
        <dbReference type="PROSITE-ProRule" id="PRU00339"/>
    </source>
</evidence>
<feature type="repeat" description="TPR" evidence="3">
    <location>
        <begin position="94"/>
        <end position="127"/>
    </location>
</feature>
<feature type="chain" id="PRO_5015116484" evidence="4">
    <location>
        <begin position="20"/>
        <end position="479"/>
    </location>
</feature>
<dbReference type="Pfam" id="PF00226">
    <property type="entry name" value="DnaJ"/>
    <property type="match status" value="1"/>
</dbReference>
<feature type="repeat" description="TPR" evidence="3">
    <location>
        <begin position="60"/>
        <end position="93"/>
    </location>
</feature>
<sequence>MRLLPLLFLVSISCHVVLSEGETKTAAELRVDGDNLTKERKYIEAASAFTAAIELEPEEATNYYRRATIYLIQGKSSLALPDLEKVVDLKPDHQQARQKRGKIYLEKGLFSKAREDFDALLAIKPGTDSLINQLKSVVEAEDHQKRAEEFFDSQRWNEAIVSLTSLIDIAPDLPAFRLKRAECNLNIQQYSPILEDMTKVLRIQADNTDALYLRGKALYLLGQNEAAISHFKKALNSDPDNKKCRVIFKMINKLEKHLKSGESLYNEGKHKESYDQYNEALTTDPNNQHIRPNVYLHLCRNSLKMNQPEKAIEECNKCIEIDSELVDAYVEKAEAHLKLEQFQEAINAYNKAHEKQPQNQHIAQGLNNARRLQKMSERKDYYKILGINKVATDREIRKAYRLLAVKWHPDKHDDKEMARVKYIEVTEAYEVLTDDEKKRRYDNGEDLDQPQNPHFHNPFGGGGFPFGGGGGNHFHFNFG</sequence>
<dbReference type="InterPro" id="IPR001623">
    <property type="entry name" value="DnaJ_domain"/>
</dbReference>